<feature type="domain" description="Clathrin/coatomer adaptor adaptin-like N-terminal" evidence="1">
    <location>
        <begin position="3"/>
        <end position="400"/>
    </location>
</feature>
<proteinExistence type="predicted"/>
<evidence type="ECO:0000313" key="2">
    <source>
        <dbReference type="EMBL" id="KAF0760534.1"/>
    </source>
</evidence>
<evidence type="ECO:0000259" key="1">
    <source>
        <dbReference type="Pfam" id="PF01602"/>
    </source>
</evidence>
<dbReference type="InterPro" id="IPR016460">
    <property type="entry name" value="COPB1"/>
</dbReference>
<dbReference type="VEuPathDB" id="FungiDB:H257_15395"/>
<dbReference type="GO" id="GO:0006888">
    <property type="term" value="P:endoplasmic reticulum to Golgi vesicle-mediated transport"/>
    <property type="evidence" value="ECO:0007669"/>
    <property type="project" value="TreeGrafter"/>
</dbReference>
<dbReference type="Proteomes" id="UP000469452">
    <property type="component" value="Unassembled WGS sequence"/>
</dbReference>
<accession>A0A6A5AKV2</accession>
<organism evidence="2 3">
    <name type="scientific">Aphanomyces astaci</name>
    <name type="common">Crayfish plague agent</name>
    <dbReference type="NCBI Taxonomy" id="112090"/>
    <lineage>
        <taxon>Eukaryota</taxon>
        <taxon>Sar</taxon>
        <taxon>Stramenopiles</taxon>
        <taxon>Oomycota</taxon>
        <taxon>Saprolegniomycetes</taxon>
        <taxon>Saprolegniales</taxon>
        <taxon>Verrucalvaceae</taxon>
        <taxon>Aphanomyces</taxon>
    </lineage>
</organism>
<dbReference type="Gene3D" id="1.25.10.10">
    <property type="entry name" value="Leucine-rich Repeat Variant"/>
    <property type="match status" value="1"/>
</dbReference>
<dbReference type="AlphaFoldDB" id="A0A6A5AKV2"/>
<protein>
    <recommendedName>
        <fullName evidence="1">Clathrin/coatomer adaptor adaptin-like N-terminal domain-containing protein</fullName>
    </recommendedName>
</protein>
<comment type="caution">
    <text evidence="2">The sequence shown here is derived from an EMBL/GenBank/DDBJ whole genome shotgun (WGS) entry which is preliminary data.</text>
</comment>
<name>A0A6A5AKV2_APHAT</name>
<dbReference type="GO" id="GO:0030126">
    <property type="term" value="C:COPI vesicle coat"/>
    <property type="evidence" value="ECO:0007669"/>
    <property type="project" value="TreeGrafter"/>
</dbReference>
<dbReference type="PANTHER" id="PTHR10635:SF0">
    <property type="entry name" value="COATOMER SUBUNIT BETA"/>
    <property type="match status" value="1"/>
</dbReference>
<dbReference type="InterPro" id="IPR002553">
    <property type="entry name" value="Clathrin/coatomer_adapt-like_N"/>
</dbReference>
<dbReference type="InterPro" id="IPR016024">
    <property type="entry name" value="ARM-type_fold"/>
</dbReference>
<dbReference type="GO" id="GO:0006886">
    <property type="term" value="P:intracellular protein transport"/>
    <property type="evidence" value="ECO:0007669"/>
    <property type="project" value="InterPro"/>
</dbReference>
<evidence type="ECO:0000313" key="3">
    <source>
        <dbReference type="Proteomes" id="UP000469452"/>
    </source>
</evidence>
<dbReference type="EMBL" id="VJMI01008739">
    <property type="protein sequence ID" value="KAF0760534.1"/>
    <property type="molecule type" value="Genomic_DNA"/>
</dbReference>
<dbReference type="GO" id="GO:0006891">
    <property type="term" value="P:intra-Golgi vesicle-mediated transport"/>
    <property type="evidence" value="ECO:0007669"/>
    <property type="project" value="TreeGrafter"/>
</dbReference>
<gene>
    <name evidence="2" type="ORF">AaE_003543</name>
</gene>
<dbReference type="SUPFAM" id="SSF48371">
    <property type="entry name" value="ARM repeat"/>
    <property type="match status" value="1"/>
</dbReference>
<dbReference type="Pfam" id="PF01602">
    <property type="entry name" value="Adaptin_N"/>
    <property type="match status" value="1"/>
</dbReference>
<dbReference type="InterPro" id="IPR011989">
    <property type="entry name" value="ARM-like"/>
</dbReference>
<sequence>MDDKIRALKAAIVALLSGEKQPRVLMQIIRFCSTKEDHQLKKLLMIYWEIAAKYDDHGKLLPEMILVCNALLNDLNHANEYVRGCMLRFLCKIKEKELLEPLKDAVKANLEHRHSYVRKNAVMTVYTMYKTFGDALIPDAPELIERFIVTESDSSARRNAYLMLFDCAETVAVNFLMNSMDQIQKFGDGFSLVILELTRKVCRVDPAQKARFIRCIFQLLQSSSAAVSYEAAWTLVTLSSAPTAVRAAAKTYAGLLNSQSDNNVKLIVLDRLADLKKHHTKVLQEVLMDILRALSSPNLDISKKREVVKTQEKGRMDKAAGDDYRKLLIRSIHACAVKFPDVAHQVVHLLMDFLPSDGAMDVVLFVRTMCEAYPDLRPSIVHKLMLSLPDIQTAKVFRVAL</sequence>
<reference evidence="2 3" key="1">
    <citation type="submission" date="2019-06" db="EMBL/GenBank/DDBJ databases">
        <title>Genomics analysis of Aphanomyces spp. identifies a new class of oomycete effector associated with host adaptation.</title>
        <authorList>
            <person name="Gaulin E."/>
        </authorList>
    </citation>
    <scope>NUCLEOTIDE SEQUENCE [LARGE SCALE GENOMIC DNA]</scope>
    <source>
        <strain evidence="2 3">E</strain>
    </source>
</reference>
<dbReference type="PANTHER" id="PTHR10635">
    <property type="entry name" value="COATOMER SUBUNIT BETA"/>
    <property type="match status" value="1"/>
</dbReference>